<name>A0A0R2BNQ5_SECCO</name>
<gene>
    <name evidence="1" type="ORF">FC82_GL000350</name>
</gene>
<dbReference type="Proteomes" id="UP000051845">
    <property type="component" value="Unassembled WGS sequence"/>
</dbReference>
<proteinExistence type="predicted"/>
<organism evidence="1 2">
    <name type="scientific">Secundilactobacillus collinoides DSM 20515 = JCM 1123</name>
    <dbReference type="NCBI Taxonomy" id="1423733"/>
    <lineage>
        <taxon>Bacteria</taxon>
        <taxon>Bacillati</taxon>
        <taxon>Bacillota</taxon>
        <taxon>Bacilli</taxon>
        <taxon>Lactobacillales</taxon>
        <taxon>Lactobacillaceae</taxon>
        <taxon>Secundilactobacillus</taxon>
    </lineage>
</organism>
<sequence>MGVPVRIYFKGVKNFELVGKTMSNYQTLQDLFNLNDNELSTYPVVINNEHPADFSEELQNPLDYFIHGQRDKLMQYIGYISKTEAAYSRLNLPYPKRVRSDYKLKPNQLVLQFVRYKTRDSWLFIGCFDHAEIAVTPNGMYNHYPLTLNPKFSEYVGRLVVDYKRNQGDMGRVIKQTDNFKRMTVIDVLSKPYVGE</sequence>
<dbReference type="PATRIC" id="fig|1423733.4.peg.373"/>
<protein>
    <submittedName>
        <fullName evidence="1">Uncharacterized protein</fullName>
    </submittedName>
</protein>
<evidence type="ECO:0000313" key="2">
    <source>
        <dbReference type="Proteomes" id="UP000051845"/>
    </source>
</evidence>
<evidence type="ECO:0000313" key="1">
    <source>
        <dbReference type="EMBL" id="KRM77116.1"/>
    </source>
</evidence>
<accession>A0A0R2BNQ5</accession>
<comment type="caution">
    <text evidence="1">The sequence shown here is derived from an EMBL/GenBank/DDBJ whole genome shotgun (WGS) entry which is preliminary data.</text>
</comment>
<reference evidence="1 2" key="1">
    <citation type="journal article" date="2015" name="Genome Announc.">
        <title>Expanding the biotechnology potential of lactobacilli through comparative genomics of 213 strains and associated genera.</title>
        <authorList>
            <person name="Sun Z."/>
            <person name="Harris H.M."/>
            <person name="McCann A."/>
            <person name="Guo C."/>
            <person name="Argimon S."/>
            <person name="Zhang W."/>
            <person name="Yang X."/>
            <person name="Jeffery I.B."/>
            <person name="Cooney J.C."/>
            <person name="Kagawa T.F."/>
            <person name="Liu W."/>
            <person name="Song Y."/>
            <person name="Salvetti E."/>
            <person name="Wrobel A."/>
            <person name="Rasinkangas P."/>
            <person name="Parkhill J."/>
            <person name="Rea M.C."/>
            <person name="O'Sullivan O."/>
            <person name="Ritari J."/>
            <person name="Douillard F.P."/>
            <person name="Paul Ross R."/>
            <person name="Yang R."/>
            <person name="Briner A.E."/>
            <person name="Felis G.E."/>
            <person name="de Vos W.M."/>
            <person name="Barrangou R."/>
            <person name="Klaenhammer T.R."/>
            <person name="Caufield P.W."/>
            <person name="Cui Y."/>
            <person name="Zhang H."/>
            <person name="O'Toole P.W."/>
        </authorList>
    </citation>
    <scope>NUCLEOTIDE SEQUENCE [LARGE SCALE GENOMIC DNA]</scope>
    <source>
        <strain evidence="1 2">DSM 20515</strain>
    </source>
</reference>
<dbReference type="EMBL" id="AYYR01000013">
    <property type="protein sequence ID" value="KRM77116.1"/>
    <property type="molecule type" value="Genomic_DNA"/>
</dbReference>
<dbReference type="AlphaFoldDB" id="A0A0R2BNQ5"/>